<dbReference type="GO" id="GO:0000462">
    <property type="term" value="P:maturation of SSU-rRNA from tricistronic rRNA transcript (SSU-rRNA, 5.8S rRNA, LSU-rRNA)"/>
    <property type="evidence" value="ECO:0007669"/>
    <property type="project" value="TreeGrafter"/>
</dbReference>
<evidence type="ECO:0000256" key="1">
    <source>
        <dbReference type="ARBA" id="ARBA00004604"/>
    </source>
</evidence>
<dbReference type="Pfam" id="PF04158">
    <property type="entry name" value="Sof1"/>
    <property type="match status" value="1"/>
</dbReference>
<evidence type="ECO:0000256" key="8">
    <source>
        <dbReference type="ARBA" id="ARBA00032239"/>
    </source>
</evidence>
<reference evidence="12" key="1">
    <citation type="submission" date="2022-01" db="EMBL/GenBank/DDBJ databases">
        <authorList>
            <person name="King R."/>
        </authorList>
    </citation>
    <scope>NUCLEOTIDE SEQUENCE</scope>
</reference>
<feature type="region of interest" description="Disordered" evidence="10">
    <location>
        <begin position="410"/>
        <end position="443"/>
    </location>
</feature>
<feature type="compositionally biased region" description="Basic and acidic residues" evidence="10">
    <location>
        <begin position="434"/>
        <end position="443"/>
    </location>
</feature>
<evidence type="ECO:0000256" key="6">
    <source>
        <dbReference type="ARBA" id="ARBA00023242"/>
    </source>
</evidence>
<keyword evidence="13" id="KW-1185">Reference proteome</keyword>
<accession>A0A9P0MPM9</accession>
<evidence type="ECO:0000256" key="4">
    <source>
        <dbReference type="ARBA" id="ARBA00022574"/>
    </source>
</evidence>
<dbReference type="InterPro" id="IPR019775">
    <property type="entry name" value="WD40_repeat_CS"/>
</dbReference>
<protein>
    <recommendedName>
        <fullName evidence="3">DDB1- and CUL4-associated factor 13</fullName>
    </recommendedName>
    <alternativeName>
        <fullName evidence="8">WD repeat and SOF domain-containing protein 1</fullName>
    </alternativeName>
</protein>
<dbReference type="OrthoDB" id="10249065at2759"/>
<dbReference type="InterPro" id="IPR036322">
    <property type="entry name" value="WD40_repeat_dom_sf"/>
</dbReference>
<dbReference type="PROSITE" id="PS50082">
    <property type="entry name" value="WD_REPEATS_2"/>
    <property type="match status" value="3"/>
</dbReference>
<gene>
    <name evidence="12" type="ORF">NEZAVI_LOCUS9621</name>
</gene>
<dbReference type="Gene3D" id="2.130.10.10">
    <property type="entry name" value="YVTN repeat-like/Quinoprotein amine dehydrogenase"/>
    <property type="match status" value="2"/>
</dbReference>
<organism evidence="12 13">
    <name type="scientific">Nezara viridula</name>
    <name type="common">Southern green stink bug</name>
    <name type="synonym">Cimex viridulus</name>
    <dbReference type="NCBI Taxonomy" id="85310"/>
    <lineage>
        <taxon>Eukaryota</taxon>
        <taxon>Metazoa</taxon>
        <taxon>Ecdysozoa</taxon>
        <taxon>Arthropoda</taxon>
        <taxon>Hexapoda</taxon>
        <taxon>Insecta</taxon>
        <taxon>Pterygota</taxon>
        <taxon>Neoptera</taxon>
        <taxon>Paraneoptera</taxon>
        <taxon>Hemiptera</taxon>
        <taxon>Heteroptera</taxon>
        <taxon>Panheteroptera</taxon>
        <taxon>Pentatomomorpha</taxon>
        <taxon>Pentatomoidea</taxon>
        <taxon>Pentatomidae</taxon>
        <taxon>Pentatominae</taxon>
        <taxon>Nezara</taxon>
    </lineage>
</organism>
<evidence type="ECO:0000313" key="12">
    <source>
        <dbReference type="EMBL" id="CAH1400359.1"/>
    </source>
</evidence>
<dbReference type="InterPro" id="IPR007287">
    <property type="entry name" value="Sof1"/>
</dbReference>
<dbReference type="AlphaFoldDB" id="A0A9P0MPM9"/>
<dbReference type="EMBL" id="OV725080">
    <property type="protein sequence ID" value="CAH1400359.1"/>
    <property type="molecule type" value="Genomic_DNA"/>
</dbReference>
<evidence type="ECO:0000256" key="5">
    <source>
        <dbReference type="ARBA" id="ARBA00022737"/>
    </source>
</evidence>
<keyword evidence="7" id="KW-0687">Ribonucleoprotein</keyword>
<keyword evidence="4 9" id="KW-0853">WD repeat</keyword>
<feature type="repeat" description="WD" evidence="9">
    <location>
        <begin position="62"/>
        <end position="104"/>
    </location>
</feature>
<dbReference type="SMART" id="SM00320">
    <property type="entry name" value="WD40"/>
    <property type="match status" value="6"/>
</dbReference>
<keyword evidence="5" id="KW-0677">Repeat</keyword>
<evidence type="ECO:0000256" key="10">
    <source>
        <dbReference type="SAM" id="MobiDB-lite"/>
    </source>
</evidence>
<evidence type="ECO:0000256" key="7">
    <source>
        <dbReference type="ARBA" id="ARBA00023274"/>
    </source>
</evidence>
<dbReference type="InterPro" id="IPR001680">
    <property type="entry name" value="WD40_rpt"/>
</dbReference>
<dbReference type="PANTHER" id="PTHR22851">
    <property type="entry name" value="U3 SMALL NUCLEOLAR RNA U3 SNORNA ASSOCIATED PROTEIN"/>
    <property type="match status" value="1"/>
</dbReference>
<evidence type="ECO:0000256" key="9">
    <source>
        <dbReference type="PROSITE-ProRule" id="PRU00221"/>
    </source>
</evidence>
<dbReference type="InterPro" id="IPR015943">
    <property type="entry name" value="WD40/YVTN_repeat-like_dom_sf"/>
</dbReference>
<dbReference type="InterPro" id="IPR051733">
    <property type="entry name" value="WD_repeat_DCAF13/WDSOF1"/>
</dbReference>
<comment type="subcellular location">
    <subcellularLocation>
        <location evidence="1">Nucleus</location>
        <location evidence="1">Nucleolus</location>
    </subcellularLocation>
</comment>
<dbReference type="Proteomes" id="UP001152798">
    <property type="component" value="Chromosome 4"/>
</dbReference>
<keyword evidence="6" id="KW-0539">Nucleus</keyword>
<feature type="repeat" description="WD" evidence="9">
    <location>
        <begin position="320"/>
        <end position="361"/>
    </location>
</feature>
<evidence type="ECO:0000259" key="11">
    <source>
        <dbReference type="Pfam" id="PF04158"/>
    </source>
</evidence>
<name>A0A9P0MPM9_NEZVI</name>
<dbReference type="SUPFAM" id="SSF50978">
    <property type="entry name" value="WD40 repeat-like"/>
    <property type="match status" value="1"/>
</dbReference>
<evidence type="ECO:0000313" key="13">
    <source>
        <dbReference type="Proteomes" id="UP001152798"/>
    </source>
</evidence>
<dbReference type="PROSITE" id="PS00678">
    <property type="entry name" value="WD_REPEATS_1"/>
    <property type="match status" value="1"/>
</dbReference>
<evidence type="ECO:0000256" key="3">
    <source>
        <dbReference type="ARBA" id="ARBA00021762"/>
    </source>
</evidence>
<comment type="similarity">
    <text evidence="2">Belongs to the WD repeat DCAF13/WDSOF1 family.</text>
</comment>
<dbReference type="PANTHER" id="PTHR22851:SF0">
    <property type="entry name" value="DDB1- AND CUL4-ASSOCIATED FACTOR 13"/>
    <property type="match status" value="1"/>
</dbReference>
<dbReference type="PROSITE" id="PS50294">
    <property type="entry name" value="WD_REPEATS_REGION"/>
    <property type="match status" value="2"/>
</dbReference>
<feature type="repeat" description="WD" evidence="9">
    <location>
        <begin position="277"/>
        <end position="308"/>
    </location>
</feature>
<feature type="domain" description="Sof1-like protein" evidence="11">
    <location>
        <begin position="353"/>
        <end position="439"/>
    </location>
</feature>
<proteinExistence type="inferred from homology"/>
<evidence type="ECO:0000256" key="2">
    <source>
        <dbReference type="ARBA" id="ARBA00005649"/>
    </source>
</evidence>
<sequence length="443" mass="51254">MKVKVLTRNPDDYLRETKRDIHKVPRNFDPDHHPFEGAREYVRALNAVKLEKIYAKPFVGSLDGHSEGISAIAKHPKSLSVVASGSHDGEVRFWDLPTRKCFRNIQAHDDSVKGIAYTKLGERFITIGDKTIKIWNSKVPEYGETDMPQFSIVSKALLTGLTYSPRYEKFATCGEKCQLWEEERNEPITTFTWGVDTVHYIAFNPIETYLIGACADDRSITFYDTRDSGPIRKLVLALRTNQISWNPMEAFHYTVANEDYNLYTFDMRRMSSAVKVHKGHISAVISVDYSPTGLEFVSGSYDRTLRIFPADKMNSREVYHTKRMQRISNVSWSLDNKYILSTSDEMNIRLWKARASEKLGVLPPRERASLAYNEALKKKYQAFPEVRKIAHFRHVPKYIYSASQQIRMMRTKEKRKESNRRQHSKPGTVPFVSEARKHIVKEE</sequence>
<feature type="compositionally biased region" description="Basic and acidic residues" evidence="10">
    <location>
        <begin position="410"/>
        <end position="420"/>
    </location>
</feature>
<dbReference type="Pfam" id="PF00400">
    <property type="entry name" value="WD40"/>
    <property type="match status" value="4"/>
</dbReference>
<dbReference type="GO" id="GO:0032040">
    <property type="term" value="C:small-subunit processome"/>
    <property type="evidence" value="ECO:0007669"/>
    <property type="project" value="TreeGrafter"/>
</dbReference>